<evidence type="ECO:0000256" key="1">
    <source>
        <dbReference type="SAM" id="MobiDB-lite"/>
    </source>
</evidence>
<accession>A0ABT8TAA1</accession>
<dbReference type="RefSeq" id="WP_302244917.1">
    <property type="nucleotide sequence ID" value="NZ_JAULJQ010000020.1"/>
</dbReference>
<comment type="caution">
    <text evidence="3">The sequence shown here is derived from an EMBL/GenBank/DDBJ whole genome shotgun (WGS) entry which is preliminary data.</text>
</comment>
<sequence>MSAIKTNIKGQLTLVDKNTGEVLPVIAIEKNVPSTLKGGWRRVYLEQFMEILSKLYSSGRKIDVVEFILDNLNYENKFTMTQAQVAKALEVSNKTIVDTFKVLRKEGFLKKTGLCYTVSPEYICATGSDAKNANILLKIREAEEDTLLDDKGDFKDFTSAPTEQVAVAEPAPTERPAARQAGQSKRGRTRKSA</sequence>
<gene>
    <name evidence="3" type="ORF">Q2362_08510</name>
</gene>
<keyword evidence="4" id="KW-1185">Reference proteome</keyword>
<feature type="compositionally biased region" description="Low complexity" evidence="1">
    <location>
        <begin position="165"/>
        <end position="181"/>
    </location>
</feature>
<dbReference type="InterPro" id="IPR008813">
    <property type="entry name" value="Plasmid_replication_RepL"/>
</dbReference>
<dbReference type="Pfam" id="PF05732">
    <property type="entry name" value="RepL"/>
    <property type="match status" value="1"/>
</dbReference>
<evidence type="ECO:0000313" key="4">
    <source>
        <dbReference type="Proteomes" id="UP001171111"/>
    </source>
</evidence>
<name>A0ABT8TAA1_9BACT</name>
<dbReference type="EMBL" id="JAULJQ010000020">
    <property type="protein sequence ID" value="MDO2410124.1"/>
    <property type="molecule type" value="Genomic_DNA"/>
</dbReference>
<evidence type="ECO:0000313" key="3">
    <source>
        <dbReference type="EMBL" id="MDO2410124.1"/>
    </source>
</evidence>
<organism evidence="3 4">
    <name type="scientific">Campylobacter magnus</name>
    <dbReference type="NCBI Taxonomy" id="3026462"/>
    <lineage>
        <taxon>Bacteria</taxon>
        <taxon>Pseudomonadati</taxon>
        <taxon>Campylobacterota</taxon>
        <taxon>Epsilonproteobacteria</taxon>
        <taxon>Campylobacterales</taxon>
        <taxon>Campylobacteraceae</taxon>
        <taxon>Campylobacter</taxon>
    </lineage>
</organism>
<reference evidence="3 4" key="1">
    <citation type="submission" date="2023-06" db="EMBL/GenBank/DDBJ databases">
        <title>Campylobacter magnum sp. nov., isolated from cecal contents of domestic pigs (Sus scrofa domesticus).</title>
        <authorList>
            <person name="Papic B."/>
            <person name="Gruntar I."/>
        </authorList>
    </citation>
    <scope>NUCLEOTIDE SEQUENCE [LARGE SCALE GENOMIC DNA]</scope>
    <source>
        <strain evidence="4">34484-21</strain>
    </source>
</reference>
<protein>
    <submittedName>
        <fullName evidence="3">Replication/maintenance protein RepL</fullName>
    </submittedName>
</protein>
<dbReference type="Proteomes" id="UP001171111">
    <property type="component" value="Unassembled WGS sequence"/>
</dbReference>
<feature type="domain" description="Plasmid replication protein RepL" evidence="2">
    <location>
        <begin position="4"/>
        <end position="146"/>
    </location>
</feature>
<feature type="region of interest" description="Disordered" evidence="1">
    <location>
        <begin position="159"/>
        <end position="193"/>
    </location>
</feature>
<evidence type="ECO:0000259" key="2">
    <source>
        <dbReference type="Pfam" id="PF05732"/>
    </source>
</evidence>
<proteinExistence type="predicted"/>